<proteinExistence type="predicted"/>
<evidence type="ECO:0000313" key="2">
    <source>
        <dbReference type="Proteomes" id="UP001185028"/>
    </source>
</evidence>
<dbReference type="EMBL" id="JAVDQH010000002">
    <property type="protein sequence ID" value="MDR6242601.1"/>
    <property type="molecule type" value="Genomic_DNA"/>
</dbReference>
<accession>A0ABU1ITQ5</accession>
<keyword evidence="2" id="KW-1185">Reference proteome</keyword>
<reference evidence="1 2" key="1">
    <citation type="submission" date="2023-07" db="EMBL/GenBank/DDBJ databases">
        <title>Genomic Encyclopedia of Type Strains, Phase IV (KMG-IV): sequencing the most valuable type-strain genomes for metagenomic binning, comparative biology and taxonomic classification.</title>
        <authorList>
            <person name="Goeker M."/>
        </authorList>
    </citation>
    <scope>NUCLEOTIDE SEQUENCE [LARGE SCALE GENOMIC DNA]</scope>
    <source>
        <strain evidence="1 2">DSM 22170</strain>
    </source>
</reference>
<dbReference type="RefSeq" id="WP_188774116.1">
    <property type="nucleotide sequence ID" value="NZ_BMMB01000002.1"/>
</dbReference>
<dbReference type="Proteomes" id="UP001185028">
    <property type="component" value="Unassembled WGS sequence"/>
</dbReference>
<dbReference type="Gene3D" id="1.10.1200.10">
    <property type="entry name" value="ACP-like"/>
    <property type="match status" value="1"/>
</dbReference>
<gene>
    <name evidence="1" type="ORF">JOC58_000485</name>
</gene>
<name>A0ABU1ITQ5_9BACL</name>
<evidence type="ECO:0000313" key="1">
    <source>
        <dbReference type="EMBL" id="MDR6242601.1"/>
    </source>
</evidence>
<dbReference type="InterPro" id="IPR036736">
    <property type="entry name" value="ACP-like_sf"/>
</dbReference>
<comment type="caution">
    <text evidence="1">The sequence shown here is derived from an EMBL/GenBank/DDBJ whole genome shotgun (WGS) entry which is preliminary data.</text>
</comment>
<dbReference type="SUPFAM" id="SSF47336">
    <property type="entry name" value="ACP-like"/>
    <property type="match status" value="1"/>
</dbReference>
<protein>
    <submittedName>
        <fullName evidence="1">Acyl carrier protein</fullName>
    </submittedName>
</protein>
<sequence>MNNEQKLKAAFIEALGLNESTNVEALTYNSIPEWDSIAHMALVAQLDDQFDIMLDTDDIIDISSFEKAKEVLSKYEVEFV</sequence>
<organism evidence="1 2">
    <name type="scientific">Paenibacillus hunanensis</name>
    <dbReference type="NCBI Taxonomy" id="539262"/>
    <lineage>
        <taxon>Bacteria</taxon>
        <taxon>Bacillati</taxon>
        <taxon>Bacillota</taxon>
        <taxon>Bacilli</taxon>
        <taxon>Bacillales</taxon>
        <taxon>Paenibacillaceae</taxon>
        <taxon>Paenibacillus</taxon>
    </lineage>
</organism>